<sequence>MTAYAALLRAVNVGGTGKLPMSELQAMCEAEGYAGVRTYIASGNVVFQTALGEAQVKAALERRLHEYAGKPVRVLVRTAAELARILAANPFPDQAPNRTVAILLDDVPSPDALVTVVHQRNERLALGEREIYVDYGTGMADSRLRIPAGDVGTGRNMNTIARLAAMTAALGMDPPAAPSAPAARPPPARARRSR</sequence>
<dbReference type="PANTHER" id="PTHR36439:SF1">
    <property type="entry name" value="DUF1697 DOMAIN-CONTAINING PROTEIN"/>
    <property type="match status" value="1"/>
</dbReference>
<evidence type="ECO:0000313" key="2">
    <source>
        <dbReference type="EMBL" id="KAF1697417.1"/>
    </source>
</evidence>
<dbReference type="RefSeq" id="WP_162408038.1">
    <property type="nucleotide sequence ID" value="NZ_PDWN01000001.1"/>
</dbReference>
<evidence type="ECO:0000313" key="3">
    <source>
        <dbReference type="Proteomes" id="UP000788419"/>
    </source>
</evidence>
<keyword evidence="3" id="KW-1185">Reference proteome</keyword>
<dbReference type="EMBL" id="PDWN01000001">
    <property type="protein sequence ID" value="KAF1697417.1"/>
    <property type="molecule type" value="Genomic_DNA"/>
</dbReference>
<reference evidence="2 3" key="1">
    <citation type="submission" date="2017-10" db="EMBL/GenBank/DDBJ databases">
        <title>Whole genome sequencing of members of genus Pseudoxanthomonas.</title>
        <authorList>
            <person name="Kumar S."/>
            <person name="Bansal K."/>
            <person name="Kaur A."/>
            <person name="Patil P."/>
            <person name="Sharma S."/>
            <person name="Patil P.B."/>
        </authorList>
    </citation>
    <scope>NUCLEOTIDE SEQUENCE [LARGE SCALE GENOMIC DNA]</scope>
    <source>
        <strain evidence="2 3">DSM 17801</strain>
    </source>
</reference>
<gene>
    <name evidence="2" type="ORF">CSC65_00655</name>
</gene>
<dbReference type="InterPro" id="IPR012545">
    <property type="entry name" value="DUF1697"/>
</dbReference>
<evidence type="ECO:0000256" key="1">
    <source>
        <dbReference type="SAM" id="MobiDB-lite"/>
    </source>
</evidence>
<dbReference type="Gene3D" id="3.30.70.1280">
    <property type="entry name" value="SP0830-like domains"/>
    <property type="match status" value="1"/>
</dbReference>
<name>A0ABQ6ZBN6_9GAMM</name>
<evidence type="ECO:0008006" key="4">
    <source>
        <dbReference type="Google" id="ProtNLM"/>
    </source>
</evidence>
<organism evidence="2 3">
    <name type="scientific">Pseudoxanthomonas daejeonensis</name>
    <dbReference type="NCBI Taxonomy" id="266062"/>
    <lineage>
        <taxon>Bacteria</taxon>
        <taxon>Pseudomonadati</taxon>
        <taxon>Pseudomonadota</taxon>
        <taxon>Gammaproteobacteria</taxon>
        <taxon>Lysobacterales</taxon>
        <taxon>Lysobacteraceae</taxon>
        <taxon>Pseudoxanthomonas</taxon>
    </lineage>
</organism>
<comment type="caution">
    <text evidence="2">The sequence shown here is derived from an EMBL/GenBank/DDBJ whole genome shotgun (WGS) entry which is preliminary data.</text>
</comment>
<dbReference type="Pfam" id="PF08002">
    <property type="entry name" value="DUF1697"/>
    <property type="match status" value="1"/>
</dbReference>
<protein>
    <recommendedName>
        <fullName evidence="4">DUF1697 domain-containing protein</fullName>
    </recommendedName>
</protein>
<dbReference type="SUPFAM" id="SSF160379">
    <property type="entry name" value="SP0830-like"/>
    <property type="match status" value="1"/>
</dbReference>
<feature type="region of interest" description="Disordered" evidence="1">
    <location>
        <begin position="172"/>
        <end position="194"/>
    </location>
</feature>
<dbReference type="Proteomes" id="UP000788419">
    <property type="component" value="Unassembled WGS sequence"/>
</dbReference>
<dbReference type="PIRSF" id="PIRSF008502">
    <property type="entry name" value="UCP008502"/>
    <property type="match status" value="1"/>
</dbReference>
<accession>A0ABQ6ZBN6</accession>
<feature type="compositionally biased region" description="Pro residues" evidence="1">
    <location>
        <begin position="175"/>
        <end position="188"/>
    </location>
</feature>
<proteinExistence type="predicted"/>
<dbReference type="PANTHER" id="PTHR36439">
    <property type="entry name" value="BLL4334 PROTEIN"/>
    <property type="match status" value="1"/>
</dbReference>